<dbReference type="AlphaFoldDB" id="A0A9N7V086"/>
<sequence length="160" mass="18029">MKQQCQRSTLRLQKVVDPLEAAQRCFCISAAGHESYSAAEHRTVFHEPSPLVPRGSVVSRRARQPDHNMTSKARQCFDKLRRRETSRGLQKKVKGGKGFTLIPDICTMLITPCHQPPSTPQQLRVFKELPPTPSPLSLLNSRVNRSIMSLCNGCRDVPLR</sequence>
<dbReference type="Proteomes" id="UP001153269">
    <property type="component" value="Unassembled WGS sequence"/>
</dbReference>
<gene>
    <name evidence="1" type="ORF">PLEPLA_LOCUS28155</name>
</gene>
<dbReference type="EMBL" id="CADEAL010002446">
    <property type="protein sequence ID" value="CAB1440389.1"/>
    <property type="molecule type" value="Genomic_DNA"/>
</dbReference>
<keyword evidence="2" id="KW-1185">Reference proteome</keyword>
<evidence type="ECO:0000313" key="2">
    <source>
        <dbReference type="Proteomes" id="UP001153269"/>
    </source>
</evidence>
<accession>A0A9N7V086</accession>
<evidence type="ECO:0000313" key="1">
    <source>
        <dbReference type="EMBL" id="CAB1440389.1"/>
    </source>
</evidence>
<name>A0A9N7V086_PLEPL</name>
<protein>
    <submittedName>
        <fullName evidence="1">Uncharacterized protein</fullName>
    </submittedName>
</protein>
<organism evidence="1 2">
    <name type="scientific">Pleuronectes platessa</name>
    <name type="common">European plaice</name>
    <dbReference type="NCBI Taxonomy" id="8262"/>
    <lineage>
        <taxon>Eukaryota</taxon>
        <taxon>Metazoa</taxon>
        <taxon>Chordata</taxon>
        <taxon>Craniata</taxon>
        <taxon>Vertebrata</taxon>
        <taxon>Euteleostomi</taxon>
        <taxon>Actinopterygii</taxon>
        <taxon>Neopterygii</taxon>
        <taxon>Teleostei</taxon>
        <taxon>Neoteleostei</taxon>
        <taxon>Acanthomorphata</taxon>
        <taxon>Carangaria</taxon>
        <taxon>Pleuronectiformes</taxon>
        <taxon>Pleuronectoidei</taxon>
        <taxon>Pleuronectidae</taxon>
        <taxon>Pleuronectes</taxon>
    </lineage>
</organism>
<comment type="caution">
    <text evidence="1">The sequence shown here is derived from an EMBL/GenBank/DDBJ whole genome shotgun (WGS) entry which is preliminary data.</text>
</comment>
<proteinExistence type="predicted"/>
<reference evidence="1" key="1">
    <citation type="submission" date="2020-03" db="EMBL/GenBank/DDBJ databases">
        <authorList>
            <person name="Weist P."/>
        </authorList>
    </citation>
    <scope>NUCLEOTIDE SEQUENCE</scope>
</reference>